<protein>
    <recommendedName>
        <fullName evidence="3">HK97 gp10 family phage protein</fullName>
    </recommendedName>
</protein>
<proteinExistence type="predicted"/>
<reference evidence="1 2" key="1">
    <citation type="submission" date="2017-10" db="EMBL/GenBank/DDBJ databases">
        <title>Draft genome sequence of Anoxybacillus flavithermus KU2-6-11 from caldera Uzon (Russia:Kamchtka).</title>
        <authorList>
            <person name="Korzhuk A.V."/>
            <person name="Rozanov A.S."/>
            <person name="Bryanskaya A.V."/>
            <person name="Peltek S.E."/>
        </authorList>
    </citation>
    <scope>NUCLEOTIDE SEQUENCE [LARGE SCALE GENOMIC DNA]</scope>
    <source>
        <strain evidence="1 2">KU2-6_11</strain>
    </source>
</reference>
<evidence type="ECO:0000313" key="1">
    <source>
        <dbReference type="EMBL" id="PIC05495.1"/>
    </source>
</evidence>
<dbReference type="InterPro" id="IPR010064">
    <property type="entry name" value="HK97-gp10_tail"/>
</dbReference>
<dbReference type="AlphaFoldDB" id="A0A2G5RRV5"/>
<comment type="caution">
    <text evidence="1">The sequence shown here is derived from an EMBL/GenBank/DDBJ whole genome shotgun (WGS) entry which is preliminary data.</text>
</comment>
<sequence length="132" mass="15581">MGYEFSEVRLLKQQLVELNKIAHQVQMKVAQRIAQLAIRKVKKLTPVDTGNLRNNWKYYVMSKGDTIYIHIYNQAEYASFVENGHRIVVAGQTVGWVEGRFMLKLTMNDMQKIAPNMWQREMEKEMRRIFGD</sequence>
<dbReference type="Pfam" id="PF04883">
    <property type="entry name" value="HK97-gp10_like"/>
    <property type="match status" value="1"/>
</dbReference>
<accession>A0A2G5RRV5</accession>
<dbReference type="EMBL" id="PEDM01000005">
    <property type="protein sequence ID" value="PIC05495.1"/>
    <property type="molecule type" value="Genomic_DNA"/>
</dbReference>
<gene>
    <name evidence="1" type="ORF">CS060_04255</name>
</gene>
<organism evidence="1 2">
    <name type="scientific">Anoxybacillus flavithermus</name>
    <dbReference type="NCBI Taxonomy" id="33934"/>
    <lineage>
        <taxon>Bacteria</taxon>
        <taxon>Bacillati</taxon>
        <taxon>Bacillota</taxon>
        <taxon>Bacilli</taxon>
        <taxon>Bacillales</taxon>
        <taxon>Anoxybacillaceae</taxon>
        <taxon>Anoxybacillus</taxon>
    </lineage>
</organism>
<dbReference type="Proteomes" id="UP000230559">
    <property type="component" value="Unassembled WGS sequence"/>
</dbReference>
<name>A0A2G5RRV5_9BACL</name>
<evidence type="ECO:0000313" key="2">
    <source>
        <dbReference type="Proteomes" id="UP000230559"/>
    </source>
</evidence>
<dbReference type="RefSeq" id="WP_033020556.1">
    <property type="nucleotide sequence ID" value="NZ_PEDM01000005.1"/>
</dbReference>
<evidence type="ECO:0008006" key="3">
    <source>
        <dbReference type="Google" id="ProtNLM"/>
    </source>
</evidence>